<keyword evidence="3" id="KW-1185">Reference proteome</keyword>
<accession>A0A5P1ELB0</accession>
<evidence type="ECO:0000313" key="2">
    <source>
        <dbReference type="EMBL" id="ONK66782.1"/>
    </source>
</evidence>
<gene>
    <name evidence="2" type="ORF">A4U43_C06F11910</name>
</gene>
<dbReference type="AlphaFoldDB" id="A0A5P1ELB0"/>
<proteinExistence type="predicted"/>
<reference evidence="3" key="1">
    <citation type="journal article" date="2017" name="Nat. Commun.">
        <title>The asparagus genome sheds light on the origin and evolution of a young Y chromosome.</title>
        <authorList>
            <person name="Harkess A."/>
            <person name="Zhou J."/>
            <person name="Xu C."/>
            <person name="Bowers J.E."/>
            <person name="Van der Hulst R."/>
            <person name="Ayyampalayam S."/>
            <person name="Mercati F."/>
            <person name="Riccardi P."/>
            <person name="McKain M.R."/>
            <person name="Kakrana A."/>
            <person name="Tang H."/>
            <person name="Ray J."/>
            <person name="Groenendijk J."/>
            <person name="Arikit S."/>
            <person name="Mathioni S.M."/>
            <person name="Nakano M."/>
            <person name="Shan H."/>
            <person name="Telgmann-Rauber A."/>
            <person name="Kanno A."/>
            <person name="Yue Z."/>
            <person name="Chen H."/>
            <person name="Li W."/>
            <person name="Chen Y."/>
            <person name="Xu X."/>
            <person name="Zhang Y."/>
            <person name="Luo S."/>
            <person name="Chen H."/>
            <person name="Gao J."/>
            <person name="Mao Z."/>
            <person name="Pires J.C."/>
            <person name="Luo M."/>
            <person name="Kudrna D."/>
            <person name="Wing R.A."/>
            <person name="Meyers B.C."/>
            <person name="Yi K."/>
            <person name="Kong H."/>
            <person name="Lavrijsen P."/>
            <person name="Sunseri F."/>
            <person name="Falavigna A."/>
            <person name="Ye Y."/>
            <person name="Leebens-Mack J.H."/>
            <person name="Chen G."/>
        </authorList>
    </citation>
    <scope>NUCLEOTIDE SEQUENCE [LARGE SCALE GENOMIC DNA]</scope>
    <source>
        <strain evidence="3">cv. DH0086</strain>
    </source>
</reference>
<feature type="region of interest" description="Disordered" evidence="1">
    <location>
        <begin position="79"/>
        <end position="101"/>
    </location>
</feature>
<dbReference type="Gramene" id="ONK66782">
    <property type="protein sequence ID" value="ONK66782"/>
    <property type="gene ID" value="A4U43_C06F11910"/>
</dbReference>
<dbReference type="Proteomes" id="UP000243459">
    <property type="component" value="Chromosome 6"/>
</dbReference>
<dbReference type="EMBL" id="CM007386">
    <property type="protein sequence ID" value="ONK66782.1"/>
    <property type="molecule type" value="Genomic_DNA"/>
</dbReference>
<sequence>MAIIEAIEFQPGFYRIFIVGAWDNIIGKGGIGLIILNPEGEFVATRAMPISCIIFINVAEAIAIQEGLLIAKELQNFSEENGERRGSDDEDDTWTEIRWETTPGRRAGGRRRLEWTEGWREMTPGRRAGGRRRLEWTEGWRETTPGVDGGLKGGWN</sequence>
<protein>
    <submittedName>
        <fullName evidence="2">Uncharacterized protein</fullName>
    </submittedName>
</protein>
<evidence type="ECO:0000313" key="3">
    <source>
        <dbReference type="Proteomes" id="UP000243459"/>
    </source>
</evidence>
<evidence type="ECO:0000256" key="1">
    <source>
        <dbReference type="SAM" id="MobiDB-lite"/>
    </source>
</evidence>
<organism evidence="2 3">
    <name type="scientific">Asparagus officinalis</name>
    <name type="common">Garden asparagus</name>
    <dbReference type="NCBI Taxonomy" id="4686"/>
    <lineage>
        <taxon>Eukaryota</taxon>
        <taxon>Viridiplantae</taxon>
        <taxon>Streptophyta</taxon>
        <taxon>Embryophyta</taxon>
        <taxon>Tracheophyta</taxon>
        <taxon>Spermatophyta</taxon>
        <taxon>Magnoliopsida</taxon>
        <taxon>Liliopsida</taxon>
        <taxon>Asparagales</taxon>
        <taxon>Asparagaceae</taxon>
        <taxon>Asparagoideae</taxon>
        <taxon>Asparagus</taxon>
    </lineage>
</organism>
<name>A0A5P1ELB0_ASPOF</name>